<organism evidence="3 4">
    <name type="scientific">Kwoniella heveanensis BCC8398</name>
    <dbReference type="NCBI Taxonomy" id="1296120"/>
    <lineage>
        <taxon>Eukaryota</taxon>
        <taxon>Fungi</taxon>
        <taxon>Dikarya</taxon>
        <taxon>Basidiomycota</taxon>
        <taxon>Agaricomycotina</taxon>
        <taxon>Tremellomycetes</taxon>
        <taxon>Tremellales</taxon>
        <taxon>Cryptococcaceae</taxon>
        <taxon>Kwoniella</taxon>
    </lineage>
</organism>
<dbReference type="GO" id="GO:1990221">
    <property type="term" value="C:L-cysteine desulfurase complex"/>
    <property type="evidence" value="ECO:0007669"/>
    <property type="project" value="TreeGrafter"/>
</dbReference>
<dbReference type="AlphaFoldDB" id="A0A1B9H2I8"/>
<dbReference type="OrthoDB" id="275715at2759"/>
<dbReference type="Proteomes" id="UP000092666">
    <property type="component" value="Unassembled WGS sequence"/>
</dbReference>
<sequence length="122" mass="13227">MPPAPTLTQIQSLYNSTITAASRFTSYNFHNYFLRRTDRVFKPVLDSLSPPPGSEVTAKSPDLNALSKFYEEQTKELEVIKRAAEVNRMFEGPKLVVEHARPITSGGGAGMEASAGGGGQPV</sequence>
<evidence type="ECO:0000256" key="1">
    <source>
        <dbReference type="ARBA" id="ARBA00009508"/>
    </source>
</evidence>
<evidence type="ECO:0000313" key="3">
    <source>
        <dbReference type="EMBL" id="OCF37482.1"/>
    </source>
</evidence>
<reference evidence="3 4" key="1">
    <citation type="submission" date="2013-07" db="EMBL/GenBank/DDBJ databases">
        <title>The Genome Sequence of Cryptococcus heveanensis BCC8398.</title>
        <authorList>
            <consortium name="The Broad Institute Genome Sequencing Platform"/>
            <person name="Cuomo C."/>
            <person name="Litvintseva A."/>
            <person name="Chen Y."/>
            <person name="Heitman J."/>
            <person name="Sun S."/>
            <person name="Springer D."/>
            <person name="Dromer F."/>
            <person name="Young S.K."/>
            <person name="Zeng Q."/>
            <person name="Gargeya S."/>
            <person name="Fitzgerald M."/>
            <person name="Abouelleil A."/>
            <person name="Alvarado L."/>
            <person name="Berlin A.M."/>
            <person name="Chapman S.B."/>
            <person name="Dewar J."/>
            <person name="Goldberg J."/>
            <person name="Griggs A."/>
            <person name="Gujja S."/>
            <person name="Hansen M."/>
            <person name="Howarth C."/>
            <person name="Imamovic A."/>
            <person name="Larimer J."/>
            <person name="McCowan C."/>
            <person name="Murphy C."/>
            <person name="Pearson M."/>
            <person name="Priest M."/>
            <person name="Roberts A."/>
            <person name="Saif S."/>
            <person name="Shea T."/>
            <person name="Sykes S."/>
            <person name="Wortman J."/>
            <person name="Nusbaum C."/>
            <person name="Birren B."/>
        </authorList>
    </citation>
    <scope>NUCLEOTIDE SEQUENCE [LARGE SCALE GENOMIC DNA]</scope>
    <source>
        <strain evidence="3 4">BCC8398</strain>
    </source>
</reference>
<proteinExistence type="inferred from homology"/>
<keyword evidence="4" id="KW-1185">Reference proteome</keyword>
<accession>A0A1B9H2I8</accession>
<dbReference type="GO" id="GO:0016226">
    <property type="term" value="P:iron-sulfur cluster assembly"/>
    <property type="evidence" value="ECO:0007669"/>
    <property type="project" value="InterPro"/>
</dbReference>
<dbReference type="GO" id="GO:0005739">
    <property type="term" value="C:mitochondrion"/>
    <property type="evidence" value="ECO:0007669"/>
    <property type="project" value="TreeGrafter"/>
</dbReference>
<dbReference type="PANTHER" id="PTHR13166:SF7">
    <property type="entry name" value="LYR MOTIF-CONTAINING PROTEIN 4"/>
    <property type="match status" value="1"/>
</dbReference>
<comment type="similarity">
    <text evidence="1">Belongs to the complex I LYR family.</text>
</comment>
<evidence type="ECO:0000256" key="2">
    <source>
        <dbReference type="SAM" id="MobiDB-lite"/>
    </source>
</evidence>
<gene>
    <name evidence="3" type="ORF">I316_00606</name>
</gene>
<dbReference type="InterPro" id="IPR051522">
    <property type="entry name" value="ISC_assembly_LYR"/>
</dbReference>
<dbReference type="EMBL" id="KV700122">
    <property type="protein sequence ID" value="OCF37482.1"/>
    <property type="molecule type" value="Genomic_DNA"/>
</dbReference>
<dbReference type="InterPro" id="IPR045297">
    <property type="entry name" value="Complex1_LYR_LYRM4"/>
</dbReference>
<name>A0A1B9H2I8_9TREE</name>
<feature type="compositionally biased region" description="Gly residues" evidence="2">
    <location>
        <begin position="105"/>
        <end position="122"/>
    </location>
</feature>
<dbReference type="STRING" id="1296120.A0A1B9H2I8"/>
<feature type="region of interest" description="Disordered" evidence="2">
    <location>
        <begin position="102"/>
        <end position="122"/>
    </location>
</feature>
<protein>
    <submittedName>
        <fullName evidence="3">Mitochondrial protein</fullName>
    </submittedName>
</protein>
<evidence type="ECO:0000313" key="4">
    <source>
        <dbReference type="Proteomes" id="UP000092666"/>
    </source>
</evidence>
<dbReference type="CDD" id="cd20264">
    <property type="entry name" value="Complex1_LYR_LYRM4"/>
    <property type="match status" value="1"/>
</dbReference>
<dbReference type="PANTHER" id="PTHR13166">
    <property type="entry name" value="PROTEIN C6ORF149"/>
    <property type="match status" value="1"/>
</dbReference>
<reference evidence="4" key="2">
    <citation type="submission" date="2013-12" db="EMBL/GenBank/DDBJ databases">
        <title>Evolution of pathogenesis and genome organization in the Tremellales.</title>
        <authorList>
            <person name="Cuomo C."/>
            <person name="Litvintseva A."/>
            <person name="Heitman J."/>
            <person name="Chen Y."/>
            <person name="Sun S."/>
            <person name="Springer D."/>
            <person name="Dromer F."/>
            <person name="Young S."/>
            <person name="Zeng Q."/>
            <person name="Chapman S."/>
            <person name="Gujja S."/>
            <person name="Saif S."/>
            <person name="Birren B."/>
        </authorList>
    </citation>
    <scope>NUCLEOTIDE SEQUENCE [LARGE SCALE GENOMIC DNA]</scope>
    <source>
        <strain evidence="4">BCC8398</strain>
    </source>
</reference>